<feature type="transmembrane region" description="Helical" evidence="1">
    <location>
        <begin position="64"/>
        <end position="84"/>
    </location>
</feature>
<dbReference type="eggNOG" id="ENOG502SUMI">
    <property type="taxonomic scope" value="Eukaryota"/>
</dbReference>
<dbReference type="Proteomes" id="UP000011715">
    <property type="component" value="Unassembled WGS sequence"/>
</dbReference>
<reference evidence="2" key="2">
    <citation type="submission" date="2010-05" db="EMBL/GenBank/DDBJ databases">
        <title>The Genome Sequence of Magnaporthe poae strain ATCC 64411.</title>
        <authorList>
            <consortium name="The Broad Institute Genome Sequencing Platform"/>
            <consortium name="Broad Institute Genome Sequencing Center for Infectious Disease"/>
            <person name="Ma L.-J."/>
            <person name="Dead R."/>
            <person name="Young S."/>
            <person name="Zeng Q."/>
            <person name="Koehrsen M."/>
            <person name="Alvarado L."/>
            <person name="Berlin A."/>
            <person name="Chapman S.B."/>
            <person name="Chen Z."/>
            <person name="Freedman E."/>
            <person name="Gellesch M."/>
            <person name="Goldberg J."/>
            <person name="Griggs A."/>
            <person name="Gujja S."/>
            <person name="Heilman E.R."/>
            <person name="Heiman D."/>
            <person name="Hepburn T."/>
            <person name="Howarth C."/>
            <person name="Jen D."/>
            <person name="Larson L."/>
            <person name="Mehta T."/>
            <person name="Neiman D."/>
            <person name="Pearson M."/>
            <person name="Roberts A."/>
            <person name="Saif S."/>
            <person name="Shea T."/>
            <person name="Shenoy N."/>
            <person name="Sisk P."/>
            <person name="Stolte C."/>
            <person name="Sykes S."/>
            <person name="Walk T."/>
            <person name="White J."/>
            <person name="Yandava C."/>
            <person name="Haas B."/>
            <person name="Nusbaum C."/>
            <person name="Birren B."/>
        </authorList>
    </citation>
    <scope>NUCLEOTIDE SEQUENCE</scope>
    <source>
        <strain evidence="2">ATCC 64411</strain>
    </source>
</reference>
<feature type="transmembrane region" description="Helical" evidence="1">
    <location>
        <begin position="12"/>
        <end position="31"/>
    </location>
</feature>
<dbReference type="EnsemblFungi" id="MAPG_01566T0">
    <property type="protein sequence ID" value="MAPG_01566T0"/>
    <property type="gene ID" value="MAPG_01566"/>
</dbReference>
<dbReference type="EMBL" id="ADBL01000381">
    <property type="status" value="NOT_ANNOTATED_CDS"/>
    <property type="molecule type" value="Genomic_DNA"/>
</dbReference>
<keyword evidence="1" id="KW-0812">Transmembrane</keyword>
<gene>
    <name evidence="2" type="ORF">MAPG_01566</name>
</gene>
<keyword evidence="1" id="KW-1133">Transmembrane helix</keyword>
<evidence type="ECO:0000313" key="4">
    <source>
        <dbReference type="Proteomes" id="UP000011715"/>
    </source>
</evidence>
<sequence length="165" mass="17814">MFSALNSPGLTQAIYAGNALWFTSAFVHFGFRQPFMMRKLSRRKHSSDAAVAASPSGDAWHHDIMTYLGGMNTSLALLALLRLYAVSRPSSPLSSRLLGGGGDVSHDFTALAVLGLANFSQAVLNFNNGARAKRWIMGMGLDRITVLDAVFTVLDWTAAFAKVFA</sequence>
<keyword evidence="4" id="KW-1185">Reference proteome</keyword>
<dbReference type="VEuPathDB" id="FungiDB:MAPG_01566"/>
<proteinExistence type="predicted"/>
<accession>A0A0C4DP16</accession>
<evidence type="ECO:0000313" key="2">
    <source>
        <dbReference type="EMBL" id="KLU82494.1"/>
    </source>
</evidence>
<reference evidence="2" key="3">
    <citation type="submission" date="2011-03" db="EMBL/GenBank/DDBJ databases">
        <title>Annotation of Magnaporthe poae ATCC 64411.</title>
        <authorList>
            <person name="Ma L.-J."/>
            <person name="Dead R."/>
            <person name="Young S.K."/>
            <person name="Zeng Q."/>
            <person name="Gargeya S."/>
            <person name="Fitzgerald M."/>
            <person name="Haas B."/>
            <person name="Abouelleil A."/>
            <person name="Alvarado L."/>
            <person name="Arachchi H.M."/>
            <person name="Berlin A."/>
            <person name="Brown A."/>
            <person name="Chapman S.B."/>
            <person name="Chen Z."/>
            <person name="Dunbar C."/>
            <person name="Freedman E."/>
            <person name="Gearin G."/>
            <person name="Gellesch M."/>
            <person name="Goldberg J."/>
            <person name="Griggs A."/>
            <person name="Gujja S."/>
            <person name="Heiman D."/>
            <person name="Howarth C."/>
            <person name="Larson L."/>
            <person name="Lui A."/>
            <person name="MacDonald P.J.P."/>
            <person name="Mehta T."/>
            <person name="Montmayeur A."/>
            <person name="Murphy C."/>
            <person name="Neiman D."/>
            <person name="Pearson M."/>
            <person name="Priest M."/>
            <person name="Roberts A."/>
            <person name="Saif S."/>
            <person name="Shea T."/>
            <person name="Shenoy N."/>
            <person name="Sisk P."/>
            <person name="Stolte C."/>
            <person name="Sykes S."/>
            <person name="Yandava C."/>
            <person name="Wortman J."/>
            <person name="Nusbaum C."/>
            <person name="Birren B."/>
        </authorList>
    </citation>
    <scope>NUCLEOTIDE SEQUENCE</scope>
    <source>
        <strain evidence="2">ATCC 64411</strain>
    </source>
</reference>
<protein>
    <submittedName>
        <fullName evidence="2 3">Uncharacterized protein</fullName>
    </submittedName>
</protein>
<dbReference type="AlphaFoldDB" id="A0A0C4DP16"/>
<evidence type="ECO:0000256" key="1">
    <source>
        <dbReference type="SAM" id="Phobius"/>
    </source>
</evidence>
<dbReference type="OMA" id="YHARRTG"/>
<dbReference type="STRING" id="644358.A0A0C4DP16"/>
<feature type="transmembrane region" description="Helical" evidence="1">
    <location>
        <begin position="104"/>
        <end position="124"/>
    </location>
</feature>
<evidence type="ECO:0000313" key="3">
    <source>
        <dbReference type="EnsemblFungi" id="MAPG_01566T0"/>
    </source>
</evidence>
<dbReference type="EMBL" id="GL876966">
    <property type="protein sequence ID" value="KLU82494.1"/>
    <property type="molecule type" value="Genomic_DNA"/>
</dbReference>
<dbReference type="OrthoDB" id="3529721at2759"/>
<organism evidence="3 4">
    <name type="scientific">Magnaporthiopsis poae (strain ATCC 64411 / 73-15)</name>
    <name type="common">Kentucky bluegrass fungus</name>
    <name type="synonym">Magnaporthe poae</name>
    <dbReference type="NCBI Taxonomy" id="644358"/>
    <lineage>
        <taxon>Eukaryota</taxon>
        <taxon>Fungi</taxon>
        <taxon>Dikarya</taxon>
        <taxon>Ascomycota</taxon>
        <taxon>Pezizomycotina</taxon>
        <taxon>Sordariomycetes</taxon>
        <taxon>Sordariomycetidae</taxon>
        <taxon>Magnaporthales</taxon>
        <taxon>Magnaporthaceae</taxon>
        <taxon>Magnaporthiopsis</taxon>
    </lineage>
</organism>
<reference evidence="4" key="1">
    <citation type="submission" date="2010-05" db="EMBL/GenBank/DDBJ databases">
        <title>The genome sequence of Magnaporthe poae strain ATCC 64411.</title>
        <authorList>
            <person name="Ma L.-J."/>
            <person name="Dead R."/>
            <person name="Young S."/>
            <person name="Zeng Q."/>
            <person name="Koehrsen M."/>
            <person name="Alvarado L."/>
            <person name="Berlin A."/>
            <person name="Chapman S.B."/>
            <person name="Chen Z."/>
            <person name="Freedman E."/>
            <person name="Gellesch M."/>
            <person name="Goldberg J."/>
            <person name="Griggs A."/>
            <person name="Gujja S."/>
            <person name="Heilman E.R."/>
            <person name="Heiman D."/>
            <person name="Hepburn T."/>
            <person name="Howarth C."/>
            <person name="Jen D."/>
            <person name="Larson L."/>
            <person name="Mehta T."/>
            <person name="Neiman D."/>
            <person name="Pearson M."/>
            <person name="Roberts A."/>
            <person name="Saif S."/>
            <person name="Shea T."/>
            <person name="Shenoy N."/>
            <person name="Sisk P."/>
            <person name="Stolte C."/>
            <person name="Sykes S."/>
            <person name="Walk T."/>
            <person name="White J."/>
            <person name="Yandava C."/>
            <person name="Haas B."/>
            <person name="Nusbaum C."/>
            <person name="Birren B."/>
        </authorList>
    </citation>
    <scope>NUCLEOTIDE SEQUENCE [LARGE SCALE GENOMIC DNA]</scope>
    <source>
        <strain evidence="4">ATCC 64411 / 73-15</strain>
    </source>
</reference>
<keyword evidence="1" id="KW-0472">Membrane</keyword>
<reference evidence="3" key="4">
    <citation type="journal article" date="2015" name="G3 (Bethesda)">
        <title>Genome sequences of three phytopathogenic species of the Magnaporthaceae family of fungi.</title>
        <authorList>
            <person name="Okagaki L.H."/>
            <person name="Nunes C.C."/>
            <person name="Sailsbery J."/>
            <person name="Clay B."/>
            <person name="Brown D."/>
            <person name="John T."/>
            <person name="Oh Y."/>
            <person name="Young N."/>
            <person name="Fitzgerald M."/>
            <person name="Haas B.J."/>
            <person name="Zeng Q."/>
            <person name="Young S."/>
            <person name="Adiconis X."/>
            <person name="Fan L."/>
            <person name="Levin J.Z."/>
            <person name="Mitchell T.K."/>
            <person name="Okubara P.A."/>
            <person name="Farman M.L."/>
            <person name="Kohn L.M."/>
            <person name="Birren B."/>
            <person name="Ma L.-J."/>
            <person name="Dean R.A."/>
        </authorList>
    </citation>
    <scope>NUCLEOTIDE SEQUENCE</scope>
    <source>
        <strain evidence="3">ATCC 64411 / 73-15</strain>
    </source>
</reference>
<reference evidence="3" key="5">
    <citation type="submission" date="2015-06" db="UniProtKB">
        <authorList>
            <consortium name="EnsemblFungi"/>
        </authorList>
    </citation>
    <scope>IDENTIFICATION</scope>
    <source>
        <strain evidence="3">ATCC 64411</strain>
    </source>
</reference>
<name>A0A0C4DP16_MAGP6</name>